<keyword evidence="5" id="KW-0456">Lyase</keyword>
<dbReference type="PANTHER" id="PTHR30518">
    <property type="entry name" value="ENDOLYTIC MUREIN TRANSGLYCOSYLASE"/>
    <property type="match status" value="1"/>
</dbReference>
<keyword evidence="2" id="KW-0812">Transmembrane</keyword>
<evidence type="ECO:0000256" key="2">
    <source>
        <dbReference type="ARBA" id="ARBA00022692"/>
    </source>
</evidence>
<protein>
    <recommendedName>
        <fullName evidence="9">Endolytic transglycosylase MltG</fullName>
    </recommendedName>
</protein>
<dbReference type="Pfam" id="PF02618">
    <property type="entry name" value="YceG"/>
    <property type="match status" value="1"/>
</dbReference>
<evidence type="ECO:0000256" key="4">
    <source>
        <dbReference type="ARBA" id="ARBA00023136"/>
    </source>
</evidence>
<dbReference type="GO" id="GO:0016829">
    <property type="term" value="F:lyase activity"/>
    <property type="evidence" value="ECO:0007669"/>
    <property type="project" value="UniProtKB-KW"/>
</dbReference>
<evidence type="ECO:0000256" key="3">
    <source>
        <dbReference type="ARBA" id="ARBA00022989"/>
    </source>
</evidence>
<keyword evidence="4" id="KW-0472">Membrane</keyword>
<gene>
    <name evidence="7" type="ORF">A3G45_02405</name>
</gene>
<dbReference type="InterPro" id="IPR003770">
    <property type="entry name" value="MLTG-like"/>
</dbReference>
<dbReference type="CDD" id="cd08010">
    <property type="entry name" value="MltG_like"/>
    <property type="match status" value="1"/>
</dbReference>
<dbReference type="Gene3D" id="3.30.160.60">
    <property type="entry name" value="Classic Zinc Finger"/>
    <property type="match status" value="1"/>
</dbReference>
<evidence type="ECO:0000256" key="6">
    <source>
        <dbReference type="ARBA" id="ARBA00023316"/>
    </source>
</evidence>
<proteinExistence type="inferred from homology"/>
<dbReference type="Gene3D" id="3.30.1490.480">
    <property type="entry name" value="Endolytic murein transglycosylase"/>
    <property type="match status" value="1"/>
</dbReference>
<organism evidence="7 8">
    <name type="scientific">Candidatus Staskawiczbacteria bacterium RIFCSPLOWO2_12_FULL_37_15</name>
    <dbReference type="NCBI Taxonomy" id="1802218"/>
    <lineage>
        <taxon>Bacteria</taxon>
        <taxon>Candidatus Staskawicziibacteriota</taxon>
    </lineage>
</organism>
<dbReference type="HAMAP" id="MF_02065">
    <property type="entry name" value="MltG"/>
    <property type="match status" value="1"/>
</dbReference>
<comment type="caution">
    <text evidence="7">The sequence shown here is derived from an EMBL/GenBank/DDBJ whole genome shotgun (WGS) entry which is preliminary data.</text>
</comment>
<dbReference type="PANTHER" id="PTHR30518:SF2">
    <property type="entry name" value="ENDOLYTIC MUREIN TRANSGLYCOSYLASE"/>
    <property type="match status" value="1"/>
</dbReference>
<evidence type="ECO:0000256" key="1">
    <source>
        <dbReference type="ARBA" id="ARBA00022475"/>
    </source>
</evidence>
<evidence type="ECO:0000313" key="7">
    <source>
        <dbReference type="EMBL" id="OGZ77295.1"/>
    </source>
</evidence>
<keyword evidence="3" id="KW-1133">Transmembrane helix</keyword>
<keyword evidence="6" id="KW-0961">Cell wall biogenesis/degradation</keyword>
<keyword evidence="1" id="KW-1003">Cell membrane</keyword>
<dbReference type="EMBL" id="MHPE01000013">
    <property type="protein sequence ID" value="OGZ77295.1"/>
    <property type="molecule type" value="Genomic_DNA"/>
</dbReference>
<dbReference type="AlphaFoldDB" id="A0A1G2IRA0"/>
<dbReference type="Proteomes" id="UP000178632">
    <property type="component" value="Unassembled WGS sequence"/>
</dbReference>
<reference evidence="7 8" key="1">
    <citation type="journal article" date="2016" name="Nat. Commun.">
        <title>Thousands of microbial genomes shed light on interconnected biogeochemical processes in an aquifer system.</title>
        <authorList>
            <person name="Anantharaman K."/>
            <person name="Brown C.T."/>
            <person name="Hug L.A."/>
            <person name="Sharon I."/>
            <person name="Castelle C.J."/>
            <person name="Probst A.J."/>
            <person name="Thomas B.C."/>
            <person name="Singh A."/>
            <person name="Wilkins M.J."/>
            <person name="Karaoz U."/>
            <person name="Brodie E.L."/>
            <person name="Williams K.H."/>
            <person name="Hubbard S.S."/>
            <person name="Banfield J.F."/>
        </authorList>
    </citation>
    <scope>NUCLEOTIDE SEQUENCE [LARGE SCALE GENOMIC DNA]</scope>
</reference>
<sequence>SNNIITYIAKSGLGDDEIAKDLEDQGIIKSNYFFRFFVVASFQHSKLQAGKYLLSPNMSVYEIVEKMVAGDIVKQKITILEGWDIKDIEKYLVANDILSQENFAKTVSQDFSYRFDFLKSMNLEGYLFPDTYEVYEGESGDEIIKNILSNFDKKITPDMREEIVVQKKSIFEIITIASLIEKEVKTLNDKKIVSGIIQNRLRLGMPLQIDATINYITNKSDPRVAIKDTKIDSPYNTYKYTGLPKAPISNPGMDSILAAIYPKASPYLFYLSSPGGKVIFSKTLAEHNLAIAKYLRPQNY</sequence>
<accession>A0A1G2IRA0</accession>
<evidence type="ECO:0000256" key="5">
    <source>
        <dbReference type="ARBA" id="ARBA00023239"/>
    </source>
</evidence>
<evidence type="ECO:0008006" key="9">
    <source>
        <dbReference type="Google" id="ProtNLM"/>
    </source>
</evidence>
<dbReference type="NCBIfam" id="TIGR00247">
    <property type="entry name" value="endolytic transglycosylase MltG"/>
    <property type="match status" value="1"/>
</dbReference>
<dbReference type="GO" id="GO:0071555">
    <property type="term" value="P:cell wall organization"/>
    <property type="evidence" value="ECO:0007669"/>
    <property type="project" value="UniProtKB-KW"/>
</dbReference>
<evidence type="ECO:0000313" key="8">
    <source>
        <dbReference type="Proteomes" id="UP000178632"/>
    </source>
</evidence>
<name>A0A1G2IRA0_9BACT</name>
<feature type="non-terminal residue" evidence="7">
    <location>
        <position position="1"/>
    </location>
</feature>